<protein>
    <submittedName>
        <fullName evidence="3">CBS domain-containing protein</fullName>
    </submittedName>
</protein>
<dbReference type="EMBL" id="FTNK01000005">
    <property type="protein sequence ID" value="SIQ97954.1"/>
    <property type="molecule type" value="Genomic_DNA"/>
</dbReference>
<name>A0ABY1JYF0_9BACL</name>
<comment type="caution">
    <text evidence="3">The sequence shown here is derived from an EMBL/GenBank/DDBJ whole genome shotgun (WGS) entry which is preliminary data.</text>
</comment>
<dbReference type="InterPro" id="IPR018821">
    <property type="entry name" value="DUF294_put_nucleoTrafse_sb-bd"/>
</dbReference>
<sequence length="359" mass="41844">MKSINSTDYVLDFSDIPVASSWSQLKERRIEYQTHLQQQRIELPILEWMMQVNQMHDLITTKALEICEKEMMEAGYGPPPVPYSFIVFGSAGRKESTLWSDQDNGLIISDETNEFKDRYFELFTNILCEQLAYLGYEKCLGKVMCSEPLWRKSLKEWELTLAEWQSDMSWEPIRYLIIAADMRHITGDQRLTDELKGIFYRGFKEVPELQYAILRNTVRHKATLNILGQVVTERFGDHAGGFDIKYGVYIPLVNFVRFMALQLDVRETTTKKRLEKLISLDSDNVLLESCQKAFDMAIQLRMSTPCTLSDGLLISSNYISEQELKKKTIMHELRESLGVIRGTHRALQRLLRFAERRKL</sequence>
<evidence type="ECO:0000259" key="2">
    <source>
        <dbReference type="Pfam" id="PF10335"/>
    </source>
</evidence>
<organism evidence="3 4">
    <name type="scientific">Paenibacillus macquariensis</name>
    <dbReference type="NCBI Taxonomy" id="948756"/>
    <lineage>
        <taxon>Bacteria</taxon>
        <taxon>Bacillati</taxon>
        <taxon>Bacillota</taxon>
        <taxon>Bacilli</taxon>
        <taxon>Bacillales</taxon>
        <taxon>Paenibacillaceae</taxon>
        <taxon>Paenibacillus</taxon>
    </lineage>
</organism>
<feature type="domain" description="DUF294" evidence="2">
    <location>
        <begin position="209"/>
        <end position="349"/>
    </location>
</feature>
<evidence type="ECO:0000313" key="4">
    <source>
        <dbReference type="Proteomes" id="UP000186666"/>
    </source>
</evidence>
<dbReference type="Pfam" id="PF03445">
    <property type="entry name" value="DUF294"/>
    <property type="match status" value="1"/>
</dbReference>
<evidence type="ECO:0000259" key="1">
    <source>
        <dbReference type="Pfam" id="PF03445"/>
    </source>
</evidence>
<dbReference type="RefSeq" id="WP_068587275.1">
    <property type="nucleotide sequence ID" value="NZ_FTNK01000005.1"/>
</dbReference>
<keyword evidence="4" id="KW-1185">Reference proteome</keyword>
<reference evidence="3 4" key="1">
    <citation type="submission" date="2017-01" db="EMBL/GenBank/DDBJ databases">
        <authorList>
            <person name="Varghese N."/>
            <person name="Submissions S."/>
        </authorList>
    </citation>
    <scope>NUCLEOTIDE SEQUENCE [LARGE SCALE GENOMIC DNA]</scope>
    <source>
        <strain evidence="3 4">ATCC 23464</strain>
    </source>
</reference>
<feature type="domain" description="Protein-PII uridylyltransferase N-terminal" evidence="1">
    <location>
        <begin position="38"/>
        <end position="166"/>
    </location>
</feature>
<accession>A0ABY1JYF0</accession>
<dbReference type="InterPro" id="IPR005105">
    <property type="entry name" value="GlnD_Uridyltrans_N"/>
</dbReference>
<gene>
    <name evidence="3" type="ORF">SAMN05421578_105325</name>
</gene>
<proteinExistence type="predicted"/>
<evidence type="ECO:0000313" key="3">
    <source>
        <dbReference type="EMBL" id="SIQ97954.1"/>
    </source>
</evidence>
<dbReference type="Pfam" id="PF10335">
    <property type="entry name" value="DUF294_C"/>
    <property type="match status" value="1"/>
</dbReference>
<dbReference type="Proteomes" id="UP000186666">
    <property type="component" value="Unassembled WGS sequence"/>
</dbReference>
<dbReference type="CDD" id="cd05401">
    <property type="entry name" value="NT_GlnE_GlnD_like"/>
    <property type="match status" value="1"/>
</dbReference>